<sequence length="51" mass="5285">MRGATALPTGAAFAVLDSRLEGGAIQARLSPGSFRLAATREQAQQDQGGFH</sequence>
<dbReference type="Proteomes" id="UP000545037">
    <property type="component" value="Unassembled WGS sequence"/>
</dbReference>
<gene>
    <name evidence="1" type="ORF">GGR13_002681</name>
</gene>
<dbReference type="RefSeq" id="WP_183214020.1">
    <property type="nucleotide sequence ID" value="NZ_JACHOR010000004.1"/>
</dbReference>
<evidence type="ECO:0000313" key="1">
    <source>
        <dbReference type="EMBL" id="MBB5747074.1"/>
    </source>
</evidence>
<proteinExistence type="predicted"/>
<dbReference type="AlphaFoldDB" id="A0A7W9FH39"/>
<accession>A0A7W9FH39</accession>
<organism evidence="1 2">
    <name type="scientific">Brevundimonas variabilis</name>
    <dbReference type="NCBI Taxonomy" id="74312"/>
    <lineage>
        <taxon>Bacteria</taxon>
        <taxon>Pseudomonadati</taxon>
        <taxon>Pseudomonadota</taxon>
        <taxon>Alphaproteobacteria</taxon>
        <taxon>Caulobacterales</taxon>
        <taxon>Caulobacteraceae</taxon>
        <taxon>Brevundimonas</taxon>
    </lineage>
</organism>
<protein>
    <submittedName>
        <fullName evidence="1">Uncharacterized protein</fullName>
    </submittedName>
</protein>
<evidence type="ECO:0000313" key="2">
    <source>
        <dbReference type="Proteomes" id="UP000545037"/>
    </source>
</evidence>
<name>A0A7W9FH39_9CAUL</name>
<comment type="caution">
    <text evidence="1">The sequence shown here is derived from an EMBL/GenBank/DDBJ whole genome shotgun (WGS) entry which is preliminary data.</text>
</comment>
<keyword evidence="2" id="KW-1185">Reference proteome</keyword>
<dbReference type="EMBL" id="JACHOR010000004">
    <property type="protein sequence ID" value="MBB5747074.1"/>
    <property type="molecule type" value="Genomic_DNA"/>
</dbReference>
<reference evidence="1 2" key="1">
    <citation type="submission" date="2020-08" db="EMBL/GenBank/DDBJ databases">
        <title>Genomic Encyclopedia of Type Strains, Phase IV (KMG-IV): sequencing the most valuable type-strain genomes for metagenomic binning, comparative biology and taxonomic classification.</title>
        <authorList>
            <person name="Goeker M."/>
        </authorList>
    </citation>
    <scope>NUCLEOTIDE SEQUENCE [LARGE SCALE GENOMIC DNA]</scope>
    <source>
        <strain evidence="1 2">DSM 4737</strain>
    </source>
</reference>